<dbReference type="OrthoDB" id="4633994at2"/>
<dbReference type="EMBL" id="PYBW01000141">
    <property type="protein sequence ID" value="PYC68151.1"/>
    <property type="molecule type" value="Genomic_DNA"/>
</dbReference>
<organism evidence="7 8">
    <name type="scientific">Streptomyces tateyamensis</name>
    <dbReference type="NCBI Taxonomy" id="565073"/>
    <lineage>
        <taxon>Bacteria</taxon>
        <taxon>Bacillati</taxon>
        <taxon>Actinomycetota</taxon>
        <taxon>Actinomycetes</taxon>
        <taxon>Kitasatosporales</taxon>
        <taxon>Streptomycetaceae</taxon>
        <taxon>Streptomyces</taxon>
    </lineage>
</organism>
<dbReference type="PANTHER" id="PTHR35936:SF17">
    <property type="entry name" value="ARGININE-BINDING EXTRACELLULAR PROTEIN ARTP"/>
    <property type="match status" value="1"/>
</dbReference>
<name>A0A2V4MU13_9ACTN</name>
<feature type="signal peptide" evidence="5">
    <location>
        <begin position="1"/>
        <end position="28"/>
    </location>
</feature>
<sequence length="299" mass="31718">MFNRTLLPALGTACLLLTGCGSSTTPTADPGTALRAKLPAKLRTAGLLKVGTNLNYAPVDFKASDGTAAGLDIDLAQALADYLGLRVQFVDQPFDQLLPAVQSHQLDLAMSAVIDTRQRQNGVDDSGARANPGVDFVDYFLTGTAILVKAGNPLSITSLDHLCTHTVAMQRGTVQAEIAARQGDVCHKYGKSLTVDLFDTDDQALTEVASGKAVADLNDYPVAAWNTRPDHGGDRFQVTGSMLQTSPYGITLNKSDGALRDVLAKALDQLIRNGTYDRILTKWNARDGAVPASEINGGF</sequence>
<dbReference type="PROSITE" id="PS51257">
    <property type="entry name" value="PROKAR_LIPOPROTEIN"/>
    <property type="match status" value="1"/>
</dbReference>
<dbReference type="CDD" id="cd01004">
    <property type="entry name" value="PBP2_MidA_like"/>
    <property type="match status" value="1"/>
</dbReference>
<dbReference type="PROSITE" id="PS01039">
    <property type="entry name" value="SBP_BACTERIAL_3"/>
    <property type="match status" value="1"/>
</dbReference>
<evidence type="ECO:0000256" key="3">
    <source>
        <dbReference type="ARBA" id="ARBA00022729"/>
    </source>
</evidence>
<dbReference type="GO" id="GO:0030313">
    <property type="term" value="C:cell envelope"/>
    <property type="evidence" value="ECO:0007669"/>
    <property type="project" value="UniProtKB-SubCell"/>
</dbReference>
<dbReference type="Proteomes" id="UP000248039">
    <property type="component" value="Unassembled WGS sequence"/>
</dbReference>
<dbReference type="Pfam" id="PF00497">
    <property type="entry name" value="SBP_bac_3"/>
    <property type="match status" value="1"/>
</dbReference>
<evidence type="ECO:0000256" key="4">
    <source>
        <dbReference type="RuleBase" id="RU003744"/>
    </source>
</evidence>
<dbReference type="RefSeq" id="WP_110672981.1">
    <property type="nucleotide sequence ID" value="NZ_PYBW01000141.1"/>
</dbReference>
<evidence type="ECO:0000259" key="6">
    <source>
        <dbReference type="SMART" id="SM00062"/>
    </source>
</evidence>
<feature type="chain" id="PRO_5015837227" evidence="5">
    <location>
        <begin position="29"/>
        <end position="299"/>
    </location>
</feature>
<evidence type="ECO:0000313" key="7">
    <source>
        <dbReference type="EMBL" id="PYC68151.1"/>
    </source>
</evidence>
<dbReference type="Gene3D" id="3.40.190.10">
    <property type="entry name" value="Periplasmic binding protein-like II"/>
    <property type="match status" value="2"/>
</dbReference>
<keyword evidence="8" id="KW-1185">Reference proteome</keyword>
<proteinExistence type="inferred from homology"/>
<dbReference type="InterPro" id="IPR001638">
    <property type="entry name" value="Solute-binding_3/MltF_N"/>
</dbReference>
<accession>A0A2V4MU13</accession>
<comment type="subcellular location">
    <subcellularLocation>
        <location evidence="1">Cell envelope</location>
    </subcellularLocation>
</comment>
<protein>
    <submittedName>
        <fullName evidence="7">AtrA protein</fullName>
    </submittedName>
</protein>
<dbReference type="AlphaFoldDB" id="A0A2V4MU13"/>
<comment type="caution">
    <text evidence="7">The sequence shown here is derived from an EMBL/GenBank/DDBJ whole genome shotgun (WGS) entry which is preliminary data.</text>
</comment>
<evidence type="ECO:0000256" key="1">
    <source>
        <dbReference type="ARBA" id="ARBA00004196"/>
    </source>
</evidence>
<evidence type="ECO:0000256" key="5">
    <source>
        <dbReference type="SAM" id="SignalP"/>
    </source>
</evidence>
<dbReference type="SMART" id="SM00062">
    <property type="entry name" value="PBPb"/>
    <property type="match status" value="1"/>
</dbReference>
<reference evidence="7 8" key="1">
    <citation type="submission" date="2018-03" db="EMBL/GenBank/DDBJ databases">
        <title>Bioinformatic expansion and discovery of thiopeptide antibiotics.</title>
        <authorList>
            <person name="Schwalen C.J."/>
            <person name="Hudson G.A."/>
            <person name="Mitchell D.A."/>
        </authorList>
    </citation>
    <scope>NUCLEOTIDE SEQUENCE [LARGE SCALE GENOMIC DNA]</scope>
    <source>
        <strain evidence="7 8">ATCC 21389</strain>
    </source>
</reference>
<keyword evidence="3 5" id="KW-0732">Signal</keyword>
<dbReference type="InterPro" id="IPR018313">
    <property type="entry name" value="SBP_3_CS"/>
</dbReference>
<evidence type="ECO:0000256" key="2">
    <source>
        <dbReference type="ARBA" id="ARBA00010333"/>
    </source>
</evidence>
<comment type="similarity">
    <text evidence="2 4">Belongs to the bacterial solute-binding protein 3 family.</text>
</comment>
<gene>
    <name evidence="7" type="ORF">C7C46_29465</name>
</gene>
<feature type="domain" description="Solute-binding protein family 3/N-terminal" evidence="6">
    <location>
        <begin position="47"/>
        <end position="287"/>
    </location>
</feature>
<dbReference type="SUPFAM" id="SSF53850">
    <property type="entry name" value="Periplasmic binding protein-like II"/>
    <property type="match status" value="1"/>
</dbReference>
<dbReference type="PANTHER" id="PTHR35936">
    <property type="entry name" value="MEMBRANE-BOUND LYTIC MUREIN TRANSGLYCOSYLASE F"/>
    <property type="match status" value="1"/>
</dbReference>
<evidence type="ECO:0000313" key="8">
    <source>
        <dbReference type="Proteomes" id="UP000248039"/>
    </source>
</evidence>